<gene>
    <name evidence="1" type="ORF">E2C01_079294</name>
</gene>
<accession>A0A5B7IWI8</accession>
<comment type="caution">
    <text evidence="1">The sequence shown here is derived from an EMBL/GenBank/DDBJ whole genome shotgun (WGS) entry which is preliminary data.</text>
</comment>
<dbReference type="Proteomes" id="UP000324222">
    <property type="component" value="Unassembled WGS sequence"/>
</dbReference>
<organism evidence="1 2">
    <name type="scientific">Portunus trituberculatus</name>
    <name type="common">Swimming crab</name>
    <name type="synonym">Neptunus trituberculatus</name>
    <dbReference type="NCBI Taxonomy" id="210409"/>
    <lineage>
        <taxon>Eukaryota</taxon>
        <taxon>Metazoa</taxon>
        <taxon>Ecdysozoa</taxon>
        <taxon>Arthropoda</taxon>
        <taxon>Crustacea</taxon>
        <taxon>Multicrustacea</taxon>
        <taxon>Malacostraca</taxon>
        <taxon>Eumalacostraca</taxon>
        <taxon>Eucarida</taxon>
        <taxon>Decapoda</taxon>
        <taxon>Pleocyemata</taxon>
        <taxon>Brachyura</taxon>
        <taxon>Eubrachyura</taxon>
        <taxon>Portunoidea</taxon>
        <taxon>Portunidae</taxon>
        <taxon>Portuninae</taxon>
        <taxon>Portunus</taxon>
    </lineage>
</organism>
<dbReference type="EMBL" id="VSRR010065753">
    <property type="protein sequence ID" value="MPC84554.1"/>
    <property type="molecule type" value="Genomic_DNA"/>
</dbReference>
<name>A0A5B7IWI8_PORTR</name>
<sequence>MLVTMINDEERESELEGVGVRETLQKATREEAMVRVVSAASCEDMEAAALTKSARSFSNLA</sequence>
<evidence type="ECO:0000313" key="1">
    <source>
        <dbReference type="EMBL" id="MPC84554.1"/>
    </source>
</evidence>
<keyword evidence="2" id="KW-1185">Reference proteome</keyword>
<dbReference type="AlphaFoldDB" id="A0A5B7IWI8"/>
<protein>
    <submittedName>
        <fullName evidence="1">Uncharacterized protein</fullName>
    </submittedName>
</protein>
<reference evidence="1 2" key="1">
    <citation type="submission" date="2019-05" db="EMBL/GenBank/DDBJ databases">
        <title>Another draft genome of Portunus trituberculatus and its Hox gene families provides insights of decapod evolution.</title>
        <authorList>
            <person name="Jeong J.-H."/>
            <person name="Song I."/>
            <person name="Kim S."/>
            <person name="Choi T."/>
            <person name="Kim D."/>
            <person name="Ryu S."/>
            <person name="Kim W."/>
        </authorList>
    </citation>
    <scope>NUCLEOTIDE SEQUENCE [LARGE SCALE GENOMIC DNA]</scope>
    <source>
        <tissue evidence="1">Muscle</tissue>
    </source>
</reference>
<evidence type="ECO:0000313" key="2">
    <source>
        <dbReference type="Proteomes" id="UP000324222"/>
    </source>
</evidence>
<proteinExistence type="predicted"/>